<dbReference type="PROSITE" id="PS51272">
    <property type="entry name" value="SLH"/>
    <property type="match status" value="1"/>
</dbReference>
<dbReference type="InterPro" id="IPR001119">
    <property type="entry name" value="SLH_dom"/>
</dbReference>
<dbReference type="Pfam" id="PF00395">
    <property type="entry name" value="SLH"/>
    <property type="match status" value="1"/>
</dbReference>
<evidence type="ECO:0000313" key="2">
    <source>
        <dbReference type="EMBL" id="MPM58979.1"/>
    </source>
</evidence>
<dbReference type="EMBL" id="VSSQ01017056">
    <property type="protein sequence ID" value="MPM58979.1"/>
    <property type="molecule type" value="Genomic_DNA"/>
</dbReference>
<gene>
    <name evidence="2" type="ORF">SDC9_105815</name>
</gene>
<accession>A0A645B0P2</accession>
<sequence>MFTLLYRTLFFLEKLPEEETTGGLDDFKDADGISDYAKEAVNTMIKAKIISGSGGMLDPMGESTRAQMAQVLYNLLSK</sequence>
<organism evidence="2">
    <name type="scientific">bioreactor metagenome</name>
    <dbReference type="NCBI Taxonomy" id="1076179"/>
    <lineage>
        <taxon>unclassified sequences</taxon>
        <taxon>metagenomes</taxon>
        <taxon>ecological metagenomes</taxon>
    </lineage>
</organism>
<comment type="caution">
    <text evidence="2">The sequence shown here is derived from an EMBL/GenBank/DDBJ whole genome shotgun (WGS) entry which is preliminary data.</text>
</comment>
<reference evidence="2" key="1">
    <citation type="submission" date="2019-08" db="EMBL/GenBank/DDBJ databases">
        <authorList>
            <person name="Kucharzyk K."/>
            <person name="Murdoch R.W."/>
            <person name="Higgins S."/>
            <person name="Loffler F."/>
        </authorList>
    </citation>
    <scope>NUCLEOTIDE SEQUENCE</scope>
</reference>
<proteinExistence type="predicted"/>
<dbReference type="AlphaFoldDB" id="A0A645B0P2"/>
<name>A0A645B0P2_9ZZZZ</name>
<protein>
    <recommendedName>
        <fullName evidence="1">SLH domain-containing protein</fullName>
    </recommendedName>
</protein>
<evidence type="ECO:0000259" key="1">
    <source>
        <dbReference type="PROSITE" id="PS51272"/>
    </source>
</evidence>
<feature type="domain" description="SLH" evidence="1">
    <location>
        <begin position="24"/>
        <end position="78"/>
    </location>
</feature>